<evidence type="ECO:0000313" key="2">
    <source>
        <dbReference type="EMBL" id="CAD8422892.1"/>
    </source>
</evidence>
<gene>
    <name evidence="2" type="ORF">PINE0816_LOCUS19049</name>
</gene>
<protein>
    <submittedName>
        <fullName evidence="2">Uncharacterized protein</fullName>
    </submittedName>
</protein>
<reference evidence="2" key="1">
    <citation type="submission" date="2021-01" db="EMBL/GenBank/DDBJ databases">
        <authorList>
            <person name="Corre E."/>
            <person name="Pelletier E."/>
            <person name="Niang G."/>
            <person name="Scheremetjew M."/>
            <person name="Finn R."/>
            <person name="Kale V."/>
            <person name="Holt S."/>
            <person name="Cochrane G."/>
            <person name="Meng A."/>
            <person name="Brown T."/>
            <person name="Cohen L."/>
        </authorList>
    </citation>
    <scope>NUCLEOTIDE SEQUENCE</scope>
    <source>
        <strain evidence="2">CCAP1064/1</strain>
    </source>
</reference>
<feature type="region of interest" description="Disordered" evidence="1">
    <location>
        <begin position="21"/>
        <end position="43"/>
    </location>
</feature>
<dbReference type="EMBL" id="HBEL01040909">
    <property type="protein sequence ID" value="CAD8422892.1"/>
    <property type="molecule type" value="Transcribed_RNA"/>
</dbReference>
<organism evidence="2">
    <name type="scientific">Proboscia inermis</name>
    <dbReference type="NCBI Taxonomy" id="420281"/>
    <lineage>
        <taxon>Eukaryota</taxon>
        <taxon>Sar</taxon>
        <taxon>Stramenopiles</taxon>
        <taxon>Ochrophyta</taxon>
        <taxon>Bacillariophyta</taxon>
        <taxon>Coscinodiscophyceae</taxon>
        <taxon>Rhizosoleniophycidae</taxon>
        <taxon>Rhizosoleniales</taxon>
        <taxon>Rhizosoleniaceae</taxon>
        <taxon>Proboscia</taxon>
    </lineage>
</organism>
<name>A0A7S0GIV4_9STRA</name>
<dbReference type="AlphaFoldDB" id="A0A7S0GIV4"/>
<proteinExistence type="predicted"/>
<evidence type="ECO:0000256" key="1">
    <source>
        <dbReference type="SAM" id="MobiDB-lite"/>
    </source>
</evidence>
<accession>A0A7S0GIV4</accession>
<sequence>MSLCNTGRFFIKNKFPDLFKQTNTPTKRKEEDFNRGDSSQGHVRSALSLPNLPLSHGATLFKSMRSLGSRQMFRCNDDDDVQTVSSIGFTEDESVGYSLAPSPDDLELPTTHAQNNKKNLINKKQKECSTLLHKLILLDRRSQRKDNVNCLSRRFISNICSSAADAG</sequence>